<dbReference type="CDD" id="cd08366">
    <property type="entry name" value="APC10"/>
    <property type="match status" value="1"/>
</dbReference>
<dbReference type="SMART" id="SM01337">
    <property type="entry name" value="APC10"/>
    <property type="match status" value="1"/>
</dbReference>
<accession>A0A8H7BW59</accession>
<dbReference type="SUPFAM" id="SSF49785">
    <property type="entry name" value="Galactose-binding domain-like"/>
    <property type="match status" value="1"/>
</dbReference>
<evidence type="ECO:0000313" key="8">
    <source>
        <dbReference type="EMBL" id="KAF7730245.1"/>
    </source>
</evidence>
<dbReference type="GO" id="GO:0051301">
    <property type="term" value="P:cell division"/>
    <property type="evidence" value="ECO:0007669"/>
    <property type="project" value="UniProtKB-KW"/>
</dbReference>
<evidence type="ECO:0000256" key="3">
    <source>
        <dbReference type="ARBA" id="ARBA00022776"/>
    </source>
</evidence>
<dbReference type="PROSITE" id="PS51284">
    <property type="entry name" value="DOC"/>
    <property type="match status" value="1"/>
</dbReference>
<dbReference type="Pfam" id="PF03256">
    <property type="entry name" value="ANAPC10"/>
    <property type="match status" value="1"/>
</dbReference>
<name>A0A8H7BW59_9FUNG</name>
<dbReference type="Gene3D" id="2.60.120.260">
    <property type="entry name" value="Galactose-binding domain-like"/>
    <property type="match status" value="1"/>
</dbReference>
<proteinExistence type="inferred from homology"/>
<dbReference type="GO" id="GO:0031145">
    <property type="term" value="P:anaphase-promoting complex-dependent catabolic process"/>
    <property type="evidence" value="ECO:0007669"/>
    <property type="project" value="InterPro"/>
</dbReference>
<dbReference type="AlphaFoldDB" id="A0A8H7BW59"/>
<comment type="caution">
    <text evidence="8">The sequence shown here is derived from an EMBL/GenBank/DDBJ whole genome shotgun (WGS) entry which is preliminary data.</text>
</comment>
<feature type="compositionally biased region" description="Basic and acidic residues" evidence="6">
    <location>
        <begin position="83"/>
        <end position="94"/>
    </location>
</feature>
<evidence type="ECO:0000256" key="1">
    <source>
        <dbReference type="ARBA" id="ARBA00006762"/>
    </source>
</evidence>
<dbReference type="Proteomes" id="UP000605846">
    <property type="component" value="Unassembled WGS sequence"/>
</dbReference>
<comment type="similarity">
    <text evidence="1">Belongs to the APC10 family.</text>
</comment>
<keyword evidence="9" id="KW-1185">Reference proteome</keyword>
<feature type="region of interest" description="Disordered" evidence="6">
    <location>
        <begin position="83"/>
        <end position="102"/>
    </location>
</feature>
<keyword evidence="2" id="KW-0132">Cell division</keyword>
<dbReference type="OrthoDB" id="24948at2759"/>
<feature type="compositionally biased region" description="Acidic residues" evidence="6">
    <location>
        <begin position="50"/>
        <end position="68"/>
    </location>
</feature>
<evidence type="ECO:0000256" key="2">
    <source>
        <dbReference type="ARBA" id="ARBA00022618"/>
    </source>
</evidence>
<evidence type="ECO:0000256" key="5">
    <source>
        <dbReference type="ARBA" id="ARBA00023306"/>
    </source>
</evidence>
<evidence type="ECO:0000313" key="9">
    <source>
        <dbReference type="Proteomes" id="UP000605846"/>
    </source>
</evidence>
<evidence type="ECO:0000259" key="7">
    <source>
        <dbReference type="PROSITE" id="PS51284"/>
    </source>
</evidence>
<dbReference type="InterPro" id="IPR008979">
    <property type="entry name" value="Galactose-bd-like_sf"/>
</dbReference>
<keyword evidence="3" id="KW-0498">Mitosis</keyword>
<evidence type="ECO:0000256" key="6">
    <source>
        <dbReference type="SAM" id="MobiDB-lite"/>
    </source>
</evidence>
<organism evidence="8 9">
    <name type="scientific">Apophysomyces ossiformis</name>
    <dbReference type="NCBI Taxonomy" id="679940"/>
    <lineage>
        <taxon>Eukaryota</taxon>
        <taxon>Fungi</taxon>
        <taxon>Fungi incertae sedis</taxon>
        <taxon>Mucoromycota</taxon>
        <taxon>Mucoromycotina</taxon>
        <taxon>Mucoromycetes</taxon>
        <taxon>Mucorales</taxon>
        <taxon>Mucorineae</taxon>
        <taxon>Mucoraceae</taxon>
        <taxon>Apophysomyces</taxon>
    </lineage>
</organism>
<keyword evidence="4" id="KW-0833">Ubl conjugation pathway</keyword>
<dbReference type="InterPro" id="IPR004939">
    <property type="entry name" value="APC_su10/DOC_dom"/>
</dbReference>
<reference evidence="8" key="1">
    <citation type="submission" date="2020-01" db="EMBL/GenBank/DDBJ databases">
        <title>Genome Sequencing of Three Apophysomyces-Like Fungal Strains Confirms a Novel Fungal Genus in the Mucoromycota with divergent Burkholderia-like Endosymbiotic Bacteria.</title>
        <authorList>
            <person name="Stajich J.E."/>
            <person name="Macias A.M."/>
            <person name="Carter-House D."/>
            <person name="Lovett B."/>
            <person name="Kasson L.R."/>
            <person name="Berry K."/>
            <person name="Grigoriev I."/>
            <person name="Chang Y."/>
            <person name="Spatafora J."/>
            <person name="Kasson M.T."/>
        </authorList>
    </citation>
    <scope>NUCLEOTIDE SEQUENCE</scope>
    <source>
        <strain evidence="8">NRRL A-21654</strain>
    </source>
</reference>
<dbReference type="PANTHER" id="PTHR12936">
    <property type="entry name" value="ANAPHASE-PROMOTING COMPLEX 10"/>
    <property type="match status" value="1"/>
</dbReference>
<keyword evidence="5" id="KW-0131">Cell cycle</keyword>
<dbReference type="GO" id="GO:0070979">
    <property type="term" value="P:protein K11-linked ubiquitination"/>
    <property type="evidence" value="ECO:0007669"/>
    <property type="project" value="TreeGrafter"/>
</dbReference>
<feature type="compositionally biased region" description="Basic and acidic residues" evidence="6">
    <location>
        <begin position="69"/>
        <end position="78"/>
    </location>
</feature>
<dbReference type="InterPro" id="IPR016901">
    <property type="entry name" value="APC10/Doc1"/>
</dbReference>
<feature type="compositionally biased region" description="Basic and acidic residues" evidence="6">
    <location>
        <begin position="255"/>
        <end position="268"/>
    </location>
</feature>
<feature type="domain" description="DOC" evidence="7">
    <location>
        <begin position="79"/>
        <end position="266"/>
    </location>
</feature>
<sequence>MEASDQSPSDLFLAGEFDMPSPEGLLPPSEHSPSLAGARLTTEFFPSDPPTEEEEEEEEEGEEEEDEEDRKLDDSEQESRTLRIYEETHPDHTQKQSGGREIADHEAIWSVSTFRQGWGIQNLRDNNPLTFWQSDSQNPLIPHTIDLVFLQATLIKQVSLFIDYFQDESYTPMQVSIRGGTTCRDLQEIMRLECEETVGWQNADFISVVGEPLRIFRLQIAILNTRLSGRDTHVRQVKVYHIPLPYLEQQQQQYEEKQKQKQKEKEQQQRQYQEADVIKTAPRLLHKGLR</sequence>
<dbReference type="EMBL" id="JABAYA010000017">
    <property type="protein sequence ID" value="KAF7730245.1"/>
    <property type="molecule type" value="Genomic_DNA"/>
</dbReference>
<dbReference type="PANTHER" id="PTHR12936:SF0">
    <property type="entry name" value="ANAPHASE-PROMOTING COMPLEX SUBUNIT 10"/>
    <property type="match status" value="1"/>
</dbReference>
<feature type="region of interest" description="Disordered" evidence="6">
    <location>
        <begin position="1"/>
        <end position="78"/>
    </location>
</feature>
<evidence type="ECO:0000256" key="4">
    <source>
        <dbReference type="ARBA" id="ARBA00022786"/>
    </source>
</evidence>
<feature type="region of interest" description="Disordered" evidence="6">
    <location>
        <begin position="255"/>
        <end position="290"/>
    </location>
</feature>
<protein>
    <submittedName>
        <fullName evidence="8">Anaphase-promoting complex subunit 10</fullName>
    </submittedName>
</protein>
<gene>
    <name evidence="8" type="primary">ANAPC10</name>
    <name evidence="8" type="ORF">EC973_002488</name>
</gene>
<dbReference type="GO" id="GO:0005680">
    <property type="term" value="C:anaphase-promoting complex"/>
    <property type="evidence" value="ECO:0007669"/>
    <property type="project" value="InterPro"/>
</dbReference>